<keyword evidence="1" id="KW-0805">Transcription regulation</keyword>
<dbReference type="Proteomes" id="UP000067738">
    <property type="component" value="Chromosome"/>
</dbReference>
<dbReference type="PANTHER" id="PTHR33204:SF18">
    <property type="entry name" value="TRANSCRIPTIONAL REGULATORY PROTEIN"/>
    <property type="match status" value="1"/>
</dbReference>
<evidence type="ECO:0000313" key="6">
    <source>
        <dbReference type="Proteomes" id="UP000067738"/>
    </source>
</evidence>
<dbReference type="RefSeq" id="WP_058739484.1">
    <property type="nucleotide sequence ID" value="NZ_CP011266.1"/>
</dbReference>
<evidence type="ECO:0000313" key="5">
    <source>
        <dbReference type="EMBL" id="ALT69238.1"/>
    </source>
</evidence>
<keyword evidence="3" id="KW-0804">Transcription</keyword>
<sequence>MKKIKDYDDNCPIDDTLKLISKKWVIFIIRDIFLGKKQFSEFLEEKTLSNRVLTDTLKFMEDNDLITKQVFENDIKTEYSLTQKGFNLNKILYNMLEYGINEVNSGNLSEKQKEELLNEYETLFKIND</sequence>
<dbReference type="PANTHER" id="PTHR33204">
    <property type="entry name" value="TRANSCRIPTIONAL REGULATOR, MARR FAMILY"/>
    <property type="match status" value="1"/>
</dbReference>
<keyword evidence="2" id="KW-0238">DNA-binding</keyword>
<dbReference type="EMBL" id="CP011266">
    <property type="protein sequence ID" value="ALT69238.1"/>
    <property type="molecule type" value="Genomic_DNA"/>
</dbReference>
<dbReference type="PROSITE" id="PS51118">
    <property type="entry name" value="HTH_HXLR"/>
    <property type="match status" value="1"/>
</dbReference>
<evidence type="ECO:0000256" key="3">
    <source>
        <dbReference type="ARBA" id="ARBA00023163"/>
    </source>
</evidence>
<dbReference type="OrthoDB" id="10490at2157"/>
<gene>
    <name evidence="5" type="ORF">sm9_1457</name>
</gene>
<evidence type="ECO:0000256" key="2">
    <source>
        <dbReference type="ARBA" id="ARBA00023125"/>
    </source>
</evidence>
<dbReference type="InterPro" id="IPR036390">
    <property type="entry name" value="WH_DNA-bd_sf"/>
</dbReference>
<feature type="domain" description="HTH hxlR-type" evidence="4">
    <location>
        <begin position="11"/>
        <end position="107"/>
    </location>
</feature>
<proteinExistence type="predicted"/>
<reference evidence="5 6" key="1">
    <citation type="submission" date="2015-04" db="EMBL/GenBank/DDBJ databases">
        <title>The complete genome sequence of the rumen methanogen Methanobrevibacter millerae SM9.</title>
        <authorList>
            <person name="Leahy S.C."/>
            <person name="Kelly W.J."/>
            <person name="Pacheco D.M."/>
            <person name="Li D."/>
            <person name="Altermann E."/>
            <person name="Attwood G.T."/>
        </authorList>
    </citation>
    <scope>NUCLEOTIDE SEQUENCE [LARGE SCALE GENOMIC DNA]</scope>
    <source>
        <strain evidence="5 6">SM9</strain>
    </source>
</reference>
<dbReference type="PATRIC" id="fig|230361.4.peg.1503"/>
<keyword evidence="6" id="KW-1185">Reference proteome</keyword>
<dbReference type="Gene3D" id="1.10.10.10">
    <property type="entry name" value="Winged helix-like DNA-binding domain superfamily/Winged helix DNA-binding domain"/>
    <property type="match status" value="1"/>
</dbReference>
<dbReference type="Pfam" id="PF01638">
    <property type="entry name" value="HxlR"/>
    <property type="match status" value="1"/>
</dbReference>
<accession>A0A0U3DMP2</accession>
<dbReference type="InterPro" id="IPR002577">
    <property type="entry name" value="HTH_HxlR"/>
</dbReference>
<evidence type="ECO:0000256" key="1">
    <source>
        <dbReference type="ARBA" id="ARBA00023015"/>
    </source>
</evidence>
<name>A0A0U3DMP2_9EURY</name>
<organism evidence="5 6">
    <name type="scientific">Methanobrevibacter millerae</name>
    <dbReference type="NCBI Taxonomy" id="230361"/>
    <lineage>
        <taxon>Archaea</taxon>
        <taxon>Methanobacteriati</taxon>
        <taxon>Methanobacteriota</taxon>
        <taxon>Methanomada group</taxon>
        <taxon>Methanobacteria</taxon>
        <taxon>Methanobacteriales</taxon>
        <taxon>Methanobacteriaceae</taxon>
        <taxon>Methanobrevibacter</taxon>
    </lineage>
</organism>
<protein>
    <submittedName>
        <fullName evidence="5">Transcriptional regulator HxlR family</fullName>
    </submittedName>
</protein>
<dbReference type="KEGG" id="mmil:sm9_1457"/>
<dbReference type="InterPro" id="IPR036388">
    <property type="entry name" value="WH-like_DNA-bd_sf"/>
</dbReference>
<evidence type="ECO:0000259" key="4">
    <source>
        <dbReference type="PROSITE" id="PS51118"/>
    </source>
</evidence>
<dbReference type="SUPFAM" id="SSF46785">
    <property type="entry name" value="Winged helix' DNA-binding domain"/>
    <property type="match status" value="1"/>
</dbReference>
<dbReference type="AlphaFoldDB" id="A0A0U3DMP2"/>
<dbReference type="GO" id="GO:0003677">
    <property type="term" value="F:DNA binding"/>
    <property type="evidence" value="ECO:0007669"/>
    <property type="project" value="UniProtKB-KW"/>
</dbReference>
<dbReference type="GeneID" id="26736404"/>